<evidence type="ECO:0000313" key="1">
    <source>
        <dbReference type="EMBL" id="GFD61066.1"/>
    </source>
</evidence>
<reference evidence="1" key="1">
    <citation type="journal article" date="2019" name="Sci. Rep.">
        <title>Draft genome of Tanacetum cinerariifolium, the natural source of mosquito coil.</title>
        <authorList>
            <person name="Yamashiro T."/>
            <person name="Shiraishi A."/>
            <person name="Satake H."/>
            <person name="Nakayama K."/>
        </authorList>
    </citation>
    <scope>NUCLEOTIDE SEQUENCE</scope>
</reference>
<protein>
    <submittedName>
        <fullName evidence="1">Uncharacterized protein</fullName>
    </submittedName>
</protein>
<sequence length="59" mass="6141">FTEAAAVLGAVELQVVAQHQQQRCVGHGRAGHRLAIDRAADAGGGRAREGFVHVSALHS</sequence>
<organism evidence="1">
    <name type="scientific">Tanacetum cinerariifolium</name>
    <name type="common">Dalmatian daisy</name>
    <name type="synonym">Chrysanthemum cinerariifolium</name>
    <dbReference type="NCBI Taxonomy" id="118510"/>
    <lineage>
        <taxon>Eukaryota</taxon>
        <taxon>Viridiplantae</taxon>
        <taxon>Streptophyta</taxon>
        <taxon>Embryophyta</taxon>
        <taxon>Tracheophyta</taxon>
        <taxon>Spermatophyta</taxon>
        <taxon>Magnoliopsida</taxon>
        <taxon>eudicotyledons</taxon>
        <taxon>Gunneridae</taxon>
        <taxon>Pentapetalae</taxon>
        <taxon>asterids</taxon>
        <taxon>campanulids</taxon>
        <taxon>Asterales</taxon>
        <taxon>Asteraceae</taxon>
        <taxon>Asteroideae</taxon>
        <taxon>Anthemideae</taxon>
        <taxon>Anthemidinae</taxon>
        <taxon>Tanacetum</taxon>
    </lineage>
</organism>
<feature type="non-terminal residue" evidence="1">
    <location>
        <position position="1"/>
    </location>
</feature>
<comment type="caution">
    <text evidence="1">The sequence shown here is derived from an EMBL/GenBank/DDBJ whole genome shotgun (WGS) entry which is preliminary data.</text>
</comment>
<dbReference type="EMBL" id="BKCJ011886250">
    <property type="protein sequence ID" value="GFD61066.1"/>
    <property type="molecule type" value="Genomic_DNA"/>
</dbReference>
<proteinExistence type="predicted"/>
<accession>A0A699XT20</accession>
<name>A0A699XT20_TANCI</name>
<gene>
    <name evidence="1" type="ORF">Tci_933035</name>
</gene>
<dbReference type="AlphaFoldDB" id="A0A699XT20"/>